<dbReference type="SUPFAM" id="SSF53335">
    <property type="entry name" value="S-adenosyl-L-methionine-dependent methyltransferases"/>
    <property type="match status" value="1"/>
</dbReference>
<dbReference type="EMBL" id="JBHSBB010000013">
    <property type="protein sequence ID" value="MFC4033569.1"/>
    <property type="molecule type" value="Genomic_DNA"/>
</dbReference>
<dbReference type="GO" id="GO:0032259">
    <property type="term" value="P:methylation"/>
    <property type="evidence" value="ECO:0007669"/>
    <property type="project" value="UniProtKB-KW"/>
</dbReference>
<keyword evidence="4" id="KW-1185">Reference proteome</keyword>
<dbReference type="InterPro" id="IPR038375">
    <property type="entry name" value="NDUFAF7_sf"/>
</dbReference>
<dbReference type="Pfam" id="PF02636">
    <property type="entry name" value="Methyltransf_28"/>
    <property type="match status" value="1"/>
</dbReference>
<proteinExistence type="predicted"/>
<evidence type="ECO:0000256" key="1">
    <source>
        <dbReference type="ARBA" id="ARBA00022603"/>
    </source>
</evidence>
<gene>
    <name evidence="3" type="ORF">ACFO3J_19085</name>
</gene>
<name>A0ABV8HTE1_9ACTN</name>
<protein>
    <submittedName>
        <fullName evidence="3">SAM-dependent methyltransferase</fullName>
        <ecNumber evidence="3">2.1.1.-</ecNumber>
    </submittedName>
</protein>
<evidence type="ECO:0000256" key="2">
    <source>
        <dbReference type="ARBA" id="ARBA00022679"/>
    </source>
</evidence>
<dbReference type="InterPro" id="IPR029063">
    <property type="entry name" value="SAM-dependent_MTases_sf"/>
</dbReference>
<dbReference type="InterPro" id="IPR003788">
    <property type="entry name" value="NDUFAF7"/>
</dbReference>
<dbReference type="GO" id="GO:0008168">
    <property type="term" value="F:methyltransferase activity"/>
    <property type="evidence" value="ECO:0007669"/>
    <property type="project" value="UniProtKB-KW"/>
</dbReference>
<evidence type="ECO:0000313" key="3">
    <source>
        <dbReference type="EMBL" id="MFC4033569.1"/>
    </source>
</evidence>
<dbReference type="Proteomes" id="UP001595765">
    <property type="component" value="Unassembled WGS sequence"/>
</dbReference>
<evidence type="ECO:0000313" key="4">
    <source>
        <dbReference type="Proteomes" id="UP001595765"/>
    </source>
</evidence>
<comment type="caution">
    <text evidence="3">The sequence shown here is derived from an EMBL/GenBank/DDBJ whole genome shotgun (WGS) entry which is preliminary data.</text>
</comment>
<keyword evidence="2 3" id="KW-0808">Transferase</keyword>
<accession>A0ABV8HTE1</accession>
<dbReference type="EC" id="2.1.1.-" evidence="3"/>
<dbReference type="Gene3D" id="3.40.50.12710">
    <property type="match status" value="1"/>
</dbReference>
<organism evidence="3 4">
    <name type="scientific">Streptomyces polygonati</name>
    <dbReference type="NCBI Taxonomy" id="1617087"/>
    <lineage>
        <taxon>Bacteria</taxon>
        <taxon>Bacillati</taxon>
        <taxon>Actinomycetota</taxon>
        <taxon>Actinomycetes</taxon>
        <taxon>Kitasatosporales</taxon>
        <taxon>Streptomycetaceae</taxon>
        <taxon>Streptomyces</taxon>
    </lineage>
</organism>
<dbReference type="RefSeq" id="WP_386431031.1">
    <property type="nucleotide sequence ID" value="NZ_JBHSBB010000013.1"/>
</dbReference>
<reference evidence="4" key="1">
    <citation type="journal article" date="2019" name="Int. J. Syst. Evol. Microbiol.">
        <title>The Global Catalogue of Microorganisms (GCM) 10K type strain sequencing project: providing services to taxonomists for standard genome sequencing and annotation.</title>
        <authorList>
            <consortium name="The Broad Institute Genomics Platform"/>
            <consortium name="The Broad Institute Genome Sequencing Center for Infectious Disease"/>
            <person name="Wu L."/>
            <person name="Ma J."/>
        </authorList>
    </citation>
    <scope>NUCLEOTIDE SEQUENCE [LARGE SCALE GENOMIC DNA]</scope>
    <source>
        <strain evidence="4">CGMCC 4.7237</strain>
    </source>
</reference>
<keyword evidence="1 3" id="KW-0489">Methyltransferase</keyword>
<sequence length="323" mass="33746">MERALYGPGGFFLTRSPADHFRTSVHVSGRFAEAVAALLLRVDTALGHPSDLAFVDMAAGRAELALAVLRQVPAPVAARLRLYAVERAARPEGLDPRIGWTACPPAGVRGLLFANEWLDNVPLPVAEADERGIARYVEVRVPDGAERLGAPVAGEDLRWLRTWWPLEAGGARAEIGLTRDRAWADAVGSLAEGLAVAVDYGHTRAARPPYGTLTGYRAGRQVPPVPDGGRDLTAHVAMDALGGTMTTQREALRALGVDGGRPPLALASTDPAAYVRALAAAGEAAELTATGGLGDFLWVTAPVGPRCADLAAGPDAPGPALSR</sequence>